<protein>
    <submittedName>
        <fullName evidence="1">Uncharacterized protein</fullName>
    </submittedName>
</protein>
<organism evidence="1 2">
    <name type="scientific">Paralvinella palmiformis</name>
    <dbReference type="NCBI Taxonomy" id="53620"/>
    <lineage>
        <taxon>Eukaryota</taxon>
        <taxon>Metazoa</taxon>
        <taxon>Spiralia</taxon>
        <taxon>Lophotrochozoa</taxon>
        <taxon>Annelida</taxon>
        <taxon>Polychaeta</taxon>
        <taxon>Sedentaria</taxon>
        <taxon>Canalipalpata</taxon>
        <taxon>Terebellida</taxon>
        <taxon>Terebelliformia</taxon>
        <taxon>Alvinellidae</taxon>
        <taxon>Paralvinella</taxon>
    </lineage>
</organism>
<keyword evidence="2" id="KW-1185">Reference proteome</keyword>
<dbReference type="Proteomes" id="UP001208570">
    <property type="component" value="Unassembled WGS sequence"/>
</dbReference>
<evidence type="ECO:0000313" key="2">
    <source>
        <dbReference type="Proteomes" id="UP001208570"/>
    </source>
</evidence>
<name>A0AAD9IRN8_9ANNE</name>
<dbReference type="AlphaFoldDB" id="A0AAD9IRN8"/>
<evidence type="ECO:0000313" key="1">
    <source>
        <dbReference type="EMBL" id="KAK2139619.1"/>
    </source>
</evidence>
<comment type="caution">
    <text evidence="1">The sequence shown here is derived from an EMBL/GenBank/DDBJ whole genome shotgun (WGS) entry which is preliminary data.</text>
</comment>
<accession>A0AAD9IRN8</accession>
<reference evidence="1" key="1">
    <citation type="journal article" date="2023" name="Mol. Biol. Evol.">
        <title>Third-Generation Sequencing Reveals the Adaptive Role of the Epigenome in Three Deep-Sea Polychaetes.</title>
        <authorList>
            <person name="Perez M."/>
            <person name="Aroh O."/>
            <person name="Sun Y."/>
            <person name="Lan Y."/>
            <person name="Juniper S.K."/>
            <person name="Young C.R."/>
            <person name="Angers B."/>
            <person name="Qian P.Y."/>
        </authorList>
    </citation>
    <scope>NUCLEOTIDE SEQUENCE</scope>
    <source>
        <strain evidence="1">P08H-3</strain>
    </source>
</reference>
<dbReference type="EMBL" id="JAODUP010001691">
    <property type="protein sequence ID" value="KAK2139619.1"/>
    <property type="molecule type" value="Genomic_DNA"/>
</dbReference>
<gene>
    <name evidence="1" type="ORF">LSH36_1691g00015</name>
</gene>
<sequence length="98" mass="11292">MEYSPGEYFIQKSPLLVAVRQGVRSIFHDPTLRVEGRKGHLVEELPENIVVLGTQGIYAVVDGLLREKRLLVLLVVYFLLDNRLLHTFCVFFLNIPRI</sequence>
<proteinExistence type="predicted"/>